<keyword evidence="1" id="KW-0812">Transmembrane</keyword>
<feature type="transmembrane region" description="Helical" evidence="1">
    <location>
        <begin position="256"/>
        <end position="281"/>
    </location>
</feature>
<feature type="transmembrane region" description="Helical" evidence="1">
    <location>
        <begin position="223"/>
        <end position="244"/>
    </location>
</feature>
<protein>
    <submittedName>
        <fullName evidence="2">DUF401 family protein</fullName>
    </submittedName>
</protein>
<feature type="transmembrane region" description="Helical" evidence="1">
    <location>
        <begin position="66"/>
        <end position="84"/>
    </location>
</feature>
<organism evidence="2 3">
    <name type="scientific">Desulfatitalea alkaliphila</name>
    <dbReference type="NCBI Taxonomy" id="2929485"/>
    <lineage>
        <taxon>Bacteria</taxon>
        <taxon>Pseudomonadati</taxon>
        <taxon>Thermodesulfobacteriota</taxon>
        <taxon>Desulfobacteria</taxon>
        <taxon>Desulfobacterales</taxon>
        <taxon>Desulfosarcinaceae</taxon>
        <taxon>Desulfatitalea</taxon>
    </lineage>
</organism>
<dbReference type="RefSeq" id="WP_246903964.1">
    <property type="nucleotide sequence ID" value="NZ_JALJRB010000005.1"/>
</dbReference>
<feature type="transmembrane region" description="Helical" evidence="1">
    <location>
        <begin position="413"/>
        <end position="431"/>
    </location>
</feature>
<evidence type="ECO:0000256" key="1">
    <source>
        <dbReference type="SAM" id="Phobius"/>
    </source>
</evidence>
<dbReference type="InterPro" id="IPR007294">
    <property type="entry name" value="DUF401"/>
</dbReference>
<sequence length="432" mass="47423">MAALLSSIPAIVRILLIFIFVLLAIKRKWMLGNALMAGSVGLGLIFGMSLPEIARSTVRALGHPKTISLAMVVSLILVFSHMLEKSGQMERLLTHFKGLIRRPRINLVIFPALIGLLPMPGGAIFSAPMVKNLGEEHNLSGARLSYVNYWFRHIWEYWWPLYPGILLTTALAGVDLWQLVLYTLPMTVVAVGAGYWPLRGRIDGPATVGDGGGKAVGPFLKELAPIAGVIGFGLGFGLLFTWLLPPGMQPVAKESGLILALLLTILWVTRSNAIAVAQQWAIVKDPALLKMVYMVATILIFEGLLEDSRAVHQVSAEMLRWHIPLMPIAMLLPFLVGGVVGITIAFVGTTFPILISLIHAMGEEALMLPYLMLALTWGFVGVLVSPLHLCLLLSNAYFKTTLMPVYRHMRIPLLALLTAATGYFTLLRYWMQ</sequence>
<keyword evidence="1" id="KW-0472">Membrane</keyword>
<dbReference type="Proteomes" id="UP001165427">
    <property type="component" value="Unassembled WGS sequence"/>
</dbReference>
<feature type="transmembrane region" description="Helical" evidence="1">
    <location>
        <begin position="370"/>
        <end position="393"/>
    </location>
</feature>
<dbReference type="Pfam" id="PF04165">
    <property type="entry name" value="DUF401"/>
    <property type="match status" value="1"/>
</dbReference>
<feature type="transmembrane region" description="Helical" evidence="1">
    <location>
        <begin position="34"/>
        <end position="54"/>
    </location>
</feature>
<evidence type="ECO:0000313" key="3">
    <source>
        <dbReference type="Proteomes" id="UP001165427"/>
    </source>
</evidence>
<accession>A0AA41UHY2</accession>
<gene>
    <name evidence="2" type="ORF">MRX98_06125</name>
</gene>
<feature type="transmembrane region" description="Helical" evidence="1">
    <location>
        <begin position="105"/>
        <end position="125"/>
    </location>
</feature>
<feature type="transmembrane region" description="Helical" evidence="1">
    <location>
        <begin position="325"/>
        <end position="358"/>
    </location>
</feature>
<comment type="caution">
    <text evidence="2">The sequence shown here is derived from an EMBL/GenBank/DDBJ whole genome shotgun (WGS) entry which is preliminary data.</text>
</comment>
<feature type="transmembrane region" description="Helical" evidence="1">
    <location>
        <begin position="6"/>
        <end position="25"/>
    </location>
</feature>
<keyword evidence="3" id="KW-1185">Reference proteome</keyword>
<reference evidence="2" key="1">
    <citation type="submission" date="2022-04" db="EMBL/GenBank/DDBJ databases">
        <title>Desulfatitalea alkaliphila sp. nov., a novel anaerobic sulfate-reducing bacterium isolated from terrestrial mud volcano, Taman Peninsula, Russia.</title>
        <authorList>
            <person name="Khomyakova M.A."/>
            <person name="Merkel A.Y."/>
            <person name="Slobodkin A.I."/>
        </authorList>
    </citation>
    <scope>NUCLEOTIDE SEQUENCE</scope>
    <source>
        <strain evidence="2">M08but</strain>
    </source>
</reference>
<proteinExistence type="predicted"/>
<dbReference type="PANTHER" id="PTHR39556:SF1">
    <property type="entry name" value="PROTEIN, PUTATIVE-RELATED"/>
    <property type="match status" value="1"/>
</dbReference>
<evidence type="ECO:0000313" key="2">
    <source>
        <dbReference type="EMBL" id="MCJ8500145.1"/>
    </source>
</evidence>
<feature type="transmembrane region" description="Helical" evidence="1">
    <location>
        <begin position="287"/>
        <end position="305"/>
    </location>
</feature>
<dbReference type="EMBL" id="JALJRB010000005">
    <property type="protein sequence ID" value="MCJ8500145.1"/>
    <property type="molecule type" value="Genomic_DNA"/>
</dbReference>
<dbReference type="AlphaFoldDB" id="A0AA41UHY2"/>
<keyword evidence="1" id="KW-1133">Transmembrane helix</keyword>
<name>A0AA41UHY2_9BACT</name>
<feature type="transmembrane region" description="Helical" evidence="1">
    <location>
        <begin position="179"/>
        <end position="198"/>
    </location>
</feature>
<dbReference type="PANTHER" id="PTHR39556">
    <property type="entry name" value="PROTEIN, PUTATIVE-RELATED"/>
    <property type="match status" value="1"/>
</dbReference>